<evidence type="ECO:0000256" key="3">
    <source>
        <dbReference type="ARBA" id="ARBA00022448"/>
    </source>
</evidence>
<dbReference type="GO" id="GO:0043190">
    <property type="term" value="C:ATP-binding cassette (ABC) transporter complex"/>
    <property type="evidence" value="ECO:0007669"/>
    <property type="project" value="InterPro"/>
</dbReference>
<keyword evidence="3" id="KW-0813">Transport</keyword>
<dbReference type="Gene3D" id="3.10.105.10">
    <property type="entry name" value="Dipeptide-binding Protein, Domain 3"/>
    <property type="match status" value="1"/>
</dbReference>
<comment type="subcellular location">
    <subcellularLocation>
        <location evidence="1">Periplasm</location>
    </subcellularLocation>
</comment>
<dbReference type="Gene3D" id="3.40.190.10">
    <property type="entry name" value="Periplasmic binding protein-like II"/>
    <property type="match status" value="1"/>
</dbReference>
<dbReference type="GO" id="GO:0015833">
    <property type="term" value="P:peptide transport"/>
    <property type="evidence" value="ECO:0007669"/>
    <property type="project" value="TreeGrafter"/>
</dbReference>
<dbReference type="GO" id="GO:0030288">
    <property type="term" value="C:outer membrane-bounded periplasmic space"/>
    <property type="evidence" value="ECO:0007669"/>
    <property type="project" value="TreeGrafter"/>
</dbReference>
<dbReference type="Pfam" id="PF00496">
    <property type="entry name" value="SBP_bac_5"/>
    <property type="match status" value="1"/>
</dbReference>
<evidence type="ECO:0000256" key="2">
    <source>
        <dbReference type="ARBA" id="ARBA00005695"/>
    </source>
</evidence>
<dbReference type="InterPro" id="IPR039424">
    <property type="entry name" value="SBP_5"/>
</dbReference>
<gene>
    <name evidence="7" type="ORF">F0L46_01230</name>
</gene>
<dbReference type="OrthoDB" id="9803988at2"/>
<protein>
    <submittedName>
        <fullName evidence="7">Peptide ABC transporter substrate-binding protein</fullName>
    </submittedName>
</protein>
<dbReference type="SUPFAM" id="SSF53850">
    <property type="entry name" value="Periplasmic binding protein-like II"/>
    <property type="match status" value="1"/>
</dbReference>
<keyword evidence="8" id="KW-1185">Reference proteome</keyword>
<dbReference type="PANTHER" id="PTHR30290:SF10">
    <property type="entry name" value="PERIPLASMIC OLIGOPEPTIDE-BINDING PROTEIN-RELATED"/>
    <property type="match status" value="1"/>
</dbReference>
<dbReference type="InterPro" id="IPR023765">
    <property type="entry name" value="SBP_5_CS"/>
</dbReference>
<evidence type="ECO:0000313" key="8">
    <source>
        <dbReference type="Proteomes" id="UP000323142"/>
    </source>
</evidence>
<reference evidence="7 8" key="2">
    <citation type="submission" date="2019-09" db="EMBL/GenBank/DDBJ databases">
        <authorList>
            <person name="Jin C."/>
        </authorList>
    </citation>
    <scope>NUCLEOTIDE SEQUENCE [LARGE SCALE GENOMIC DNA]</scope>
    <source>
        <strain evidence="7 8">BN140002</strain>
    </source>
</reference>
<dbReference type="PANTHER" id="PTHR30290">
    <property type="entry name" value="PERIPLASMIC BINDING COMPONENT OF ABC TRANSPORTER"/>
    <property type="match status" value="1"/>
</dbReference>
<evidence type="ECO:0000259" key="6">
    <source>
        <dbReference type="Pfam" id="PF00496"/>
    </source>
</evidence>
<dbReference type="InterPro" id="IPR000914">
    <property type="entry name" value="SBP_5_dom"/>
</dbReference>
<keyword evidence="4 5" id="KW-0732">Signal</keyword>
<reference evidence="7 8" key="1">
    <citation type="submission" date="2019-09" db="EMBL/GenBank/DDBJ databases">
        <title>Salinarimonas rosea gen. nov., sp. nov., a new member of the a-2 subgroup of the Proteobacteria.</title>
        <authorList>
            <person name="Liu J."/>
        </authorList>
    </citation>
    <scope>NUCLEOTIDE SEQUENCE [LARGE SCALE GENOMIC DNA]</scope>
    <source>
        <strain evidence="7 8">BN140002</strain>
    </source>
</reference>
<dbReference type="PIRSF" id="PIRSF002741">
    <property type="entry name" value="MppA"/>
    <property type="match status" value="1"/>
</dbReference>
<organism evidence="7 8">
    <name type="scientific">Salinarimonas soli</name>
    <dbReference type="NCBI Taxonomy" id="1638099"/>
    <lineage>
        <taxon>Bacteria</taxon>
        <taxon>Pseudomonadati</taxon>
        <taxon>Pseudomonadota</taxon>
        <taxon>Alphaproteobacteria</taxon>
        <taxon>Hyphomicrobiales</taxon>
        <taxon>Salinarimonadaceae</taxon>
        <taxon>Salinarimonas</taxon>
    </lineage>
</organism>
<feature type="signal peptide" evidence="5">
    <location>
        <begin position="1"/>
        <end position="24"/>
    </location>
</feature>
<dbReference type="InterPro" id="IPR030678">
    <property type="entry name" value="Peptide/Ni-bd"/>
</dbReference>
<name>A0A5B2VZC9_9HYPH</name>
<dbReference type="FunFam" id="3.90.76.10:FF:000001">
    <property type="entry name" value="Oligopeptide ABC transporter substrate-binding protein"/>
    <property type="match status" value="1"/>
</dbReference>
<dbReference type="GO" id="GO:1904680">
    <property type="term" value="F:peptide transmembrane transporter activity"/>
    <property type="evidence" value="ECO:0007669"/>
    <property type="project" value="TreeGrafter"/>
</dbReference>
<dbReference type="CDD" id="cd08504">
    <property type="entry name" value="PBP2_OppA"/>
    <property type="match status" value="1"/>
</dbReference>
<feature type="domain" description="Solute-binding protein family 5" evidence="6">
    <location>
        <begin position="68"/>
        <end position="450"/>
    </location>
</feature>
<dbReference type="RefSeq" id="WP_149815213.1">
    <property type="nucleotide sequence ID" value="NZ_VUOA01000004.1"/>
</dbReference>
<evidence type="ECO:0000256" key="4">
    <source>
        <dbReference type="ARBA" id="ARBA00022729"/>
    </source>
</evidence>
<evidence type="ECO:0000256" key="1">
    <source>
        <dbReference type="ARBA" id="ARBA00004418"/>
    </source>
</evidence>
<sequence>MNAWFKRAGVAAIASLALMGASVAQVTYNRGNDADPETLDPQKTSTAYEDHILRDMYEGLMIYDAGAKVVPGAASAFQVSEDGKVYRFTMREGAKWSNGDPVKAGDFVYSLRRIMNPATGAKYANILYPILNAERINKGQAGAKIEDLGAKAIDDKTLEITLERPTPYFLELLTHQTGYPVHPPSVEKHGTNFTRPENAVSNGAYVLKEWVPNSHLRMEKNKNFHDAANVRIDVVNYYPNKDLGAAARRFMAGELHSTSDMPADQVKFLRERLGDQVKISPRLGTWYLAVNTAKAPFNDVRVRQALSMAIDREFIADTIWNGAFLPAYSFVPPGVGNYGEPAYAGFKDQSPIDREEKAKALLKEAGYGPGLKPLKVEIRYNTTDNNRNTMVAVGDMWKQIGVETSFINTDAKTHFALLRDGGDFDVARAGWIADYSDPQNFLFLLQSDNTGFNYARYKNPEFDALMKKSDAETDLMKRAGIMLEAEKLITRDQPYIPILYYANNNLVSNKLEGWVVNVRGTHPSRFMSIKP</sequence>
<comment type="similarity">
    <text evidence="2">Belongs to the bacterial solute-binding protein 5 family.</text>
</comment>
<dbReference type="Gene3D" id="3.90.76.10">
    <property type="entry name" value="Dipeptide-binding Protein, Domain 1"/>
    <property type="match status" value="1"/>
</dbReference>
<dbReference type="Proteomes" id="UP000323142">
    <property type="component" value="Unassembled WGS sequence"/>
</dbReference>
<feature type="chain" id="PRO_5022775112" evidence="5">
    <location>
        <begin position="25"/>
        <end position="531"/>
    </location>
</feature>
<evidence type="ECO:0000256" key="5">
    <source>
        <dbReference type="SAM" id="SignalP"/>
    </source>
</evidence>
<dbReference type="PROSITE" id="PS01040">
    <property type="entry name" value="SBP_BACTERIAL_5"/>
    <property type="match status" value="1"/>
</dbReference>
<dbReference type="EMBL" id="VUOA01000004">
    <property type="protein sequence ID" value="KAA2244154.1"/>
    <property type="molecule type" value="Genomic_DNA"/>
</dbReference>
<proteinExistence type="inferred from homology"/>
<evidence type="ECO:0000313" key="7">
    <source>
        <dbReference type="EMBL" id="KAA2244154.1"/>
    </source>
</evidence>
<comment type="caution">
    <text evidence="7">The sequence shown here is derived from an EMBL/GenBank/DDBJ whole genome shotgun (WGS) entry which is preliminary data.</text>
</comment>
<dbReference type="AlphaFoldDB" id="A0A5B2VZC9"/>
<accession>A0A5B2VZC9</accession>